<dbReference type="GO" id="GO:0003723">
    <property type="term" value="F:RNA binding"/>
    <property type="evidence" value="ECO:0007669"/>
    <property type="project" value="InterPro"/>
</dbReference>
<keyword evidence="5 7" id="KW-0413">Isomerase</keyword>
<evidence type="ECO:0000256" key="4">
    <source>
        <dbReference type="ARBA" id="ARBA00022694"/>
    </source>
</evidence>
<dbReference type="InterPro" id="IPR002501">
    <property type="entry name" value="PsdUridine_synth_N"/>
</dbReference>
<evidence type="ECO:0000259" key="6">
    <source>
        <dbReference type="Pfam" id="PF01509"/>
    </source>
</evidence>
<dbReference type="Proteomes" id="UP001145021">
    <property type="component" value="Unassembled WGS sequence"/>
</dbReference>
<dbReference type="NCBIfam" id="TIGR00431">
    <property type="entry name" value="TruB"/>
    <property type="match status" value="1"/>
</dbReference>
<feature type="domain" description="Pseudouridine synthase II N-terminal" evidence="6">
    <location>
        <begin position="77"/>
        <end position="206"/>
    </location>
</feature>
<dbReference type="EC" id="5.4.99.25" evidence="3"/>
<evidence type="ECO:0000313" key="7">
    <source>
        <dbReference type="EMBL" id="KAJ1645905.1"/>
    </source>
</evidence>
<evidence type="ECO:0000256" key="2">
    <source>
        <dbReference type="ARBA" id="ARBA00008999"/>
    </source>
</evidence>
<dbReference type="EMBL" id="JANBOH010000084">
    <property type="protein sequence ID" value="KAJ1645905.1"/>
    <property type="molecule type" value="Genomic_DNA"/>
</dbReference>
<sequence length="329" mass="35674">MIRAAAAEVASKLHGINGIFALNKPPGISCTGLLDYLKRNVGLDTRAHPFSEHFEKEKHLRKTGKKIRRTKTAPGLRVGHGGTLDVEACGLLVIGLGKGCKLLDGFLKGGKSYMADARLGVATDTFDAEGRVTQVAKTEGIGSEDIARCLREFTGSIEQLPPMYSAIRVDGRRLYEYARMGQHVPVPLKPRSVLVDSVKMAYFSSPGQETFGTRVALPEDAAQYYAEGAHKWIEGMGSPRIGDVLLPYSNDPQAPRVQLAIRSGGGVYIRSLVHDLGQSLGSAATMLTLLRLSQGPLRLDRDAITVDDLPYIDRIIAAIEHTRNIVTEG</sequence>
<name>A0A9W7XJE7_9FUNG</name>
<dbReference type="HAMAP" id="MF_01080">
    <property type="entry name" value="TruB_bact"/>
    <property type="match status" value="1"/>
</dbReference>
<dbReference type="PANTHER" id="PTHR13767">
    <property type="entry name" value="TRNA-PSEUDOURIDINE SYNTHASE"/>
    <property type="match status" value="1"/>
</dbReference>
<dbReference type="GO" id="GO:1990481">
    <property type="term" value="P:mRNA pseudouridine synthesis"/>
    <property type="evidence" value="ECO:0007669"/>
    <property type="project" value="TreeGrafter"/>
</dbReference>
<evidence type="ECO:0000256" key="1">
    <source>
        <dbReference type="ARBA" id="ARBA00001166"/>
    </source>
</evidence>
<accession>A0A9W7XJE7</accession>
<dbReference type="GO" id="GO:0005634">
    <property type="term" value="C:nucleus"/>
    <property type="evidence" value="ECO:0007669"/>
    <property type="project" value="TreeGrafter"/>
</dbReference>
<gene>
    <name evidence="7" type="primary">TRUB1</name>
    <name evidence="7" type="ORF">LPJ64_002566</name>
</gene>
<reference evidence="7" key="1">
    <citation type="submission" date="2022-07" db="EMBL/GenBank/DDBJ databases">
        <title>Phylogenomic reconstructions and comparative analyses of Kickxellomycotina fungi.</title>
        <authorList>
            <person name="Reynolds N.K."/>
            <person name="Stajich J.E."/>
            <person name="Barry K."/>
            <person name="Grigoriev I.V."/>
            <person name="Crous P."/>
            <person name="Smith M.E."/>
        </authorList>
    </citation>
    <scope>NUCLEOTIDE SEQUENCE</scope>
    <source>
        <strain evidence="7">NBRC 105413</strain>
    </source>
</reference>
<dbReference type="AlphaFoldDB" id="A0A9W7XJE7"/>
<dbReference type="GO" id="GO:0006400">
    <property type="term" value="P:tRNA modification"/>
    <property type="evidence" value="ECO:0007669"/>
    <property type="project" value="TreeGrafter"/>
</dbReference>
<keyword evidence="4" id="KW-0819">tRNA processing</keyword>
<dbReference type="InterPro" id="IPR020103">
    <property type="entry name" value="PsdUridine_synth_cat_dom_sf"/>
</dbReference>
<dbReference type="GO" id="GO:0160148">
    <property type="term" value="F:tRNA pseudouridine(55) synthase activity"/>
    <property type="evidence" value="ECO:0007669"/>
    <property type="project" value="UniProtKB-EC"/>
</dbReference>
<organism evidence="7 8">
    <name type="scientific">Coemansia asiatica</name>
    <dbReference type="NCBI Taxonomy" id="1052880"/>
    <lineage>
        <taxon>Eukaryota</taxon>
        <taxon>Fungi</taxon>
        <taxon>Fungi incertae sedis</taxon>
        <taxon>Zoopagomycota</taxon>
        <taxon>Kickxellomycotina</taxon>
        <taxon>Kickxellomycetes</taxon>
        <taxon>Kickxellales</taxon>
        <taxon>Kickxellaceae</taxon>
        <taxon>Coemansia</taxon>
    </lineage>
</organism>
<dbReference type="InterPro" id="IPR014780">
    <property type="entry name" value="tRNA_psdUridine_synth_TruB"/>
</dbReference>
<keyword evidence="8" id="KW-1185">Reference proteome</keyword>
<comment type="caution">
    <text evidence="7">The sequence shown here is derived from an EMBL/GenBank/DDBJ whole genome shotgun (WGS) entry which is preliminary data.</text>
</comment>
<dbReference type="Gene3D" id="3.30.2350.10">
    <property type="entry name" value="Pseudouridine synthase"/>
    <property type="match status" value="1"/>
</dbReference>
<evidence type="ECO:0000256" key="5">
    <source>
        <dbReference type="ARBA" id="ARBA00023235"/>
    </source>
</evidence>
<comment type="similarity">
    <text evidence="2">Belongs to the pseudouridine synthase TruB family.</text>
</comment>
<evidence type="ECO:0000256" key="3">
    <source>
        <dbReference type="ARBA" id="ARBA00012787"/>
    </source>
</evidence>
<dbReference type="PANTHER" id="PTHR13767:SF2">
    <property type="entry name" value="PSEUDOURIDYLATE SYNTHASE TRUB1"/>
    <property type="match status" value="1"/>
</dbReference>
<dbReference type="Pfam" id="PF01509">
    <property type="entry name" value="TruB_N"/>
    <property type="match status" value="1"/>
</dbReference>
<proteinExistence type="inferred from homology"/>
<evidence type="ECO:0000313" key="8">
    <source>
        <dbReference type="Proteomes" id="UP001145021"/>
    </source>
</evidence>
<comment type="catalytic activity">
    <reaction evidence="1">
        <text>a uridine in mRNA = a pseudouridine in mRNA</text>
        <dbReference type="Rhea" id="RHEA:56644"/>
        <dbReference type="Rhea" id="RHEA-COMP:14658"/>
        <dbReference type="Rhea" id="RHEA-COMP:14659"/>
        <dbReference type="ChEBI" id="CHEBI:65314"/>
        <dbReference type="ChEBI" id="CHEBI:65315"/>
    </reaction>
</comment>
<dbReference type="SUPFAM" id="SSF55120">
    <property type="entry name" value="Pseudouridine synthase"/>
    <property type="match status" value="1"/>
</dbReference>
<protein>
    <recommendedName>
        <fullName evidence="3">tRNA pseudouridine(55) synthase</fullName>
        <ecNumber evidence="3">5.4.99.25</ecNumber>
    </recommendedName>
</protein>